<sequence>MAKKKKPQPLFSMRVAVVLQAAVSIGVISGWLSYLVAPVLPGAVGAGLAAGCMTVVLLHRLIDEV</sequence>
<gene>
    <name evidence="2" type="ORF">GCM10023346_48170</name>
</gene>
<keyword evidence="3" id="KW-1185">Reference proteome</keyword>
<keyword evidence="1" id="KW-0472">Membrane</keyword>
<comment type="caution">
    <text evidence="2">The sequence shown here is derived from an EMBL/GenBank/DDBJ whole genome shotgun (WGS) entry which is preliminary data.</text>
</comment>
<dbReference type="Proteomes" id="UP001500200">
    <property type="component" value="Unassembled WGS sequence"/>
</dbReference>
<evidence type="ECO:0000313" key="3">
    <source>
        <dbReference type="Proteomes" id="UP001500200"/>
    </source>
</evidence>
<name>A0ABP9SVR0_9MICC</name>
<organism evidence="2 3">
    <name type="scientific">Arthrobacter gyeryongensis</name>
    <dbReference type="NCBI Taxonomy" id="1650592"/>
    <lineage>
        <taxon>Bacteria</taxon>
        <taxon>Bacillati</taxon>
        <taxon>Actinomycetota</taxon>
        <taxon>Actinomycetes</taxon>
        <taxon>Micrococcales</taxon>
        <taxon>Micrococcaceae</taxon>
        <taxon>Arthrobacter</taxon>
    </lineage>
</organism>
<accession>A0ABP9SVR0</accession>
<feature type="transmembrane region" description="Helical" evidence="1">
    <location>
        <begin position="40"/>
        <end position="62"/>
    </location>
</feature>
<evidence type="ECO:0000313" key="2">
    <source>
        <dbReference type="EMBL" id="GAA5202111.1"/>
    </source>
</evidence>
<proteinExistence type="predicted"/>
<dbReference type="RefSeq" id="WP_345453689.1">
    <property type="nucleotide sequence ID" value="NZ_BAABKK010000038.1"/>
</dbReference>
<evidence type="ECO:0000256" key="1">
    <source>
        <dbReference type="SAM" id="Phobius"/>
    </source>
</evidence>
<dbReference type="EMBL" id="BAABKK010000038">
    <property type="protein sequence ID" value="GAA5202111.1"/>
    <property type="molecule type" value="Genomic_DNA"/>
</dbReference>
<keyword evidence="1" id="KW-1133">Transmembrane helix</keyword>
<reference evidence="3" key="1">
    <citation type="journal article" date="2019" name="Int. J. Syst. Evol. Microbiol.">
        <title>The Global Catalogue of Microorganisms (GCM) 10K type strain sequencing project: providing services to taxonomists for standard genome sequencing and annotation.</title>
        <authorList>
            <consortium name="The Broad Institute Genomics Platform"/>
            <consortium name="The Broad Institute Genome Sequencing Center for Infectious Disease"/>
            <person name="Wu L."/>
            <person name="Ma J."/>
        </authorList>
    </citation>
    <scope>NUCLEOTIDE SEQUENCE [LARGE SCALE GENOMIC DNA]</scope>
    <source>
        <strain evidence="3">JCM 18514</strain>
    </source>
</reference>
<feature type="transmembrane region" description="Helical" evidence="1">
    <location>
        <begin position="12"/>
        <end position="34"/>
    </location>
</feature>
<keyword evidence="1" id="KW-0812">Transmembrane</keyword>
<protein>
    <submittedName>
        <fullName evidence="2">Uncharacterized protein</fullName>
    </submittedName>
</protein>